<dbReference type="RefSeq" id="WP_285757810.1">
    <property type="nucleotide sequence ID" value="NZ_BSQG01000001.1"/>
</dbReference>
<reference evidence="2" key="1">
    <citation type="submission" date="2023-02" db="EMBL/GenBank/DDBJ databases">
        <title>Nocardiopsis ansamitocini NBRC 112285.</title>
        <authorList>
            <person name="Ichikawa N."/>
            <person name="Sato H."/>
            <person name="Tonouchi N."/>
        </authorList>
    </citation>
    <scope>NUCLEOTIDE SEQUENCE</scope>
    <source>
        <strain evidence="2">NBRC 112285</strain>
    </source>
</reference>
<evidence type="ECO:0000313" key="2">
    <source>
        <dbReference type="EMBL" id="GLU46971.1"/>
    </source>
</evidence>
<dbReference type="SMART" id="SM00530">
    <property type="entry name" value="HTH_XRE"/>
    <property type="match status" value="1"/>
</dbReference>
<dbReference type="SUPFAM" id="SSF47413">
    <property type="entry name" value="lambda repressor-like DNA-binding domains"/>
    <property type="match status" value="1"/>
</dbReference>
<dbReference type="AlphaFoldDB" id="A0A9W6P4K3"/>
<comment type="caution">
    <text evidence="2">The sequence shown here is derived from an EMBL/GenBank/DDBJ whole genome shotgun (WGS) entry which is preliminary data.</text>
</comment>
<keyword evidence="3" id="KW-1185">Reference proteome</keyword>
<dbReference type="InterPro" id="IPR043917">
    <property type="entry name" value="DUF5753"/>
</dbReference>
<dbReference type="Pfam" id="PF13560">
    <property type="entry name" value="HTH_31"/>
    <property type="match status" value="1"/>
</dbReference>
<evidence type="ECO:0000259" key="1">
    <source>
        <dbReference type="PROSITE" id="PS50943"/>
    </source>
</evidence>
<dbReference type="GO" id="GO:0003677">
    <property type="term" value="F:DNA binding"/>
    <property type="evidence" value="ECO:0007669"/>
    <property type="project" value="InterPro"/>
</dbReference>
<sequence>MAILSRANQRKLGLEVRRARLLAGFTQSQLAREIPLSQAMMSDIERGRKGVKKEHLARIDDVLITNGRLLRLWGALHSQPAAQRWTLSSLTLEQAASEIREYQLSTVAGLAQIEDYALVTLRAEYPDRQKRELAEQLRVRMDRQSILFTEPGTRYLLVLDENALRRPIGGRAVMARQLDHLLGLSARSNVVLQIIPMDTEQHPALSEGFKIFTIPDRGEVLYLETRLSGGPVDHPDSVSHYTRLFEDLRGAALSVPASRALLTAIRAGLG</sequence>
<organism evidence="2 3">
    <name type="scientific">Nocardiopsis ansamitocini</name>
    <dbReference type="NCBI Taxonomy" id="1670832"/>
    <lineage>
        <taxon>Bacteria</taxon>
        <taxon>Bacillati</taxon>
        <taxon>Actinomycetota</taxon>
        <taxon>Actinomycetes</taxon>
        <taxon>Streptosporangiales</taxon>
        <taxon>Nocardiopsidaceae</taxon>
        <taxon>Nocardiopsis</taxon>
    </lineage>
</organism>
<protein>
    <submittedName>
        <fullName evidence="2">Transcriptional regulator</fullName>
    </submittedName>
</protein>
<dbReference type="CDD" id="cd00093">
    <property type="entry name" value="HTH_XRE"/>
    <property type="match status" value="1"/>
</dbReference>
<dbReference type="InterPro" id="IPR001387">
    <property type="entry name" value="Cro/C1-type_HTH"/>
</dbReference>
<dbReference type="PROSITE" id="PS50943">
    <property type="entry name" value="HTH_CROC1"/>
    <property type="match status" value="1"/>
</dbReference>
<name>A0A9W6P4K3_9ACTN</name>
<gene>
    <name evidence="2" type="ORF">Nans01_13220</name>
</gene>
<feature type="domain" description="HTH cro/C1-type" evidence="1">
    <location>
        <begin position="16"/>
        <end position="63"/>
    </location>
</feature>
<dbReference type="EMBL" id="BSQG01000001">
    <property type="protein sequence ID" value="GLU46971.1"/>
    <property type="molecule type" value="Genomic_DNA"/>
</dbReference>
<dbReference type="Gene3D" id="1.10.260.40">
    <property type="entry name" value="lambda repressor-like DNA-binding domains"/>
    <property type="match status" value="1"/>
</dbReference>
<evidence type="ECO:0000313" key="3">
    <source>
        <dbReference type="Proteomes" id="UP001165092"/>
    </source>
</evidence>
<dbReference type="InterPro" id="IPR010982">
    <property type="entry name" value="Lambda_DNA-bd_dom_sf"/>
</dbReference>
<proteinExistence type="predicted"/>
<dbReference type="Pfam" id="PF19054">
    <property type="entry name" value="DUF5753"/>
    <property type="match status" value="1"/>
</dbReference>
<accession>A0A9W6P4K3</accession>
<dbReference type="Proteomes" id="UP001165092">
    <property type="component" value="Unassembled WGS sequence"/>
</dbReference>